<dbReference type="PANTHER" id="PTHR10378">
    <property type="entry name" value="LIM DOMAIN-BINDING PROTEIN"/>
    <property type="match status" value="1"/>
</dbReference>
<accession>A0ABS8RS83</accession>
<keyword evidence="3" id="KW-1185">Reference proteome</keyword>
<organism evidence="2 3">
    <name type="scientific">Datura stramonium</name>
    <name type="common">Jimsonweed</name>
    <name type="synonym">Common thornapple</name>
    <dbReference type="NCBI Taxonomy" id="4076"/>
    <lineage>
        <taxon>Eukaryota</taxon>
        <taxon>Viridiplantae</taxon>
        <taxon>Streptophyta</taxon>
        <taxon>Embryophyta</taxon>
        <taxon>Tracheophyta</taxon>
        <taxon>Spermatophyta</taxon>
        <taxon>Magnoliopsida</taxon>
        <taxon>eudicotyledons</taxon>
        <taxon>Gunneridae</taxon>
        <taxon>Pentapetalae</taxon>
        <taxon>asterids</taxon>
        <taxon>lamiids</taxon>
        <taxon>Solanales</taxon>
        <taxon>Solanaceae</taxon>
        <taxon>Solanoideae</taxon>
        <taxon>Datureae</taxon>
        <taxon>Datura</taxon>
    </lineage>
</organism>
<name>A0ABS8RS83_DATST</name>
<proteinExistence type="predicted"/>
<dbReference type="Pfam" id="PF01803">
    <property type="entry name" value="LIM_bind"/>
    <property type="match status" value="1"/>
</dbReference>
<reference evidence="2 3" key="1">
    <citation type="journal article" date="2021" name="BMC Genomics">
        <title>Datura genome reveals duplications of psychoactive alkaloid biosynthetic genes and high mutation rate following tissue culture.</title>
        <authorList>
            <person name="Rajewski A."/>
            <person name="Carter-House D."/>
            <person name="Stajich J."/>
            <person name="Litt A."/>
        </authorList>
    </citation>
    <scope>NUCLEOTIDE SEQUENCE [LARGE SCALE GENOMIC DNA]</scope>
    <source>
        <strain evidence="2">AR-01</strain>
    </source>
</reference>
<protein>
    <submittedName>
        <fullName evidence="2">Uncharacterized protein</fullName>
    </submittedName>
</protein>
<sequence>MSFGKSDPRGQQFLEPVLKKIQNHRRGLKGEEHVRLENPVCFDHPEHQIDKNKEVDSVIIKCEPCVPPEHSLRNEKQKQLQDSYAPTFTQMKLAYQQGLLVCFGLNHHIYKEQEVGAVIMKRESLVPPMILEHSLSNEKQKQLQDSFAPTFAQMKLAYQQGLLGSSRFRLQQNSKSLEDLDKETNMSCPGPSVLLSPQPQIANNKEAGAVIVKRESLMKLAYQQGLLGSSRFRLQQNLKSLEDLDKETNMSCPGPSVLPVTHNLKSQTTKKLMKLAYQQGLLGSSGVRLQENPKLLEDLDKGDQHDVRAPVCFCHPDHQIAKNKEVGAVIIQPRIFGSTYDSNNCLRNEKQKQLQDSFAPTFSLMKVLAYRQRAAWFIRSPVHQIANDKEAVVITKRECLVPPISEQSLRKGKQKQIPESFPSTFPQIDLASQLPSVLLMNGPCPPEEAWCCEICNVRPTAGFETSVEVLPRLCKIKFETGMMDELLYMDIPEECYTPSGHIVLNYAKVTEESVHQLKEAIQKFQAFAESSSDIPAEEFQRNSNQFATSIRGLARVMDKSFINDPFLVIPKLCPMPPDIRNSQQHERSNELHQEIRDRTCRIHHQIPAASSVANNSVAGEGPQPYYDDAISQNFSVISFAPYPSRDEGPGEPVLNQRISTVLPSTTIRPLVVQPSAADIVLRANTMSIEPNKYLSSKVKAEPDLDTSQNLAAAKADALTDTQVLDQNLENLNGASLFPGIHIGAPLTGGLVVNNTHSNSQQSNDQLPCGRGEIDPIDDIQFD</sequence>
<dbReference type="Proteomes" id="UP000823775">
    <property type="component" value="Unassembled WGS sequence"/>
</dbReference>
<dbReference type="InterPro" id="IPR029005">
    <property type="entry name" value="LIM-bd/SEUSS"/>
</dbReference>
<dbReference type="EMBL" id="JACEIK010000063">
    <property type="protein sequence ID" value="MCD7448464.1"/>
    <property type="molecule type" value="Genomic_DNA"/>
</dbReference>
<evidence type="ECO:0000313" key="2">
    <source>
        <dbReference type="EMBL" id="MCD7448464.1"/>
    </source>
</evidence>
<comment type="caution">
    <text evidence="2">The sequence shown here is derived from an EMBL/GenBank/DDBJ whole genome shotgun (WGS) entry which is preliminary data.</text>
</comment>
<evidence type="ECO:0000313" key="3">
    <source>
        <dbReference type="Proteomes" id="UP000823775"/>
    </source>
</evidence>
<feature type="compositionally biased region" description="Polar residues" evidence="1">
    <location>
        <begin position="755"/>
        <end position="765"/>
    </location>
</feature>
<feature type="region of interest" description="Disordered" evidence="1">
    <location>
        <begin position="755"/>
        <end position="782"/>
    </location>
</feature>
<gene>
    <name evidence="2" type="ORF">HAX54_042598</name>
</gene>
<evidence type="ECO:0000256" key="1">
    <source>
        <dbReference type="SAM" id="MobiDB-lite"/>
    </source>
</evidence>